<dbReference type="AlphaFoldDB" id="A0A158T0A4"/>
<comment type="caution">
    <text evidence="1">The sequence shown here is derived from an EMBL/GenBank/DDBJ whole genome shotgun (WGS) entry which is preliminary data.</text>
</comment>
<dbReference type="EMBL" id="JMQP01000002">
    <property type="protein sequence ID" value="KIS36548.1"/>
    <property type="molecule type" value="Genomic_DNA"/>
</dbReference>
<accession>A0A158T0A4</accession>
<proteinExistence type="predicted"/>
<evidence type="ECO:0000313" key="1">
    <source>
        <dbReference type="EMBL" id="KIS36548.1"/>
    </source>
</evidence>
<evidence type="ECO:0000313" key="2">
    <source>
        <dbReference type="Proteomes" id="UP000050700"/>
    </source>
</evidence>
<sequence length="33" mass="4002">MAFLFHIIRLNDENISILQLIKDCFVWIKLILK</sequence>
<organism evidence="1 2">
    <name type="scientific">Haemophilus influenzae</name>
    <dbReference type="NCBI Taxonomy" id="727"/>
    <lineage>
        <taxon>Bacteria</taxon>
        <taxon>Pseudomonadati</taxon>
        <taxon>Pseudomonadota</taxon>
        <taxon>Gammaproteobacteria</taxon>
        <taxon>Pasteurellales</taxon>
        <taxon>Pasteurellaceae</taxon>
        <taxon>Haemophilus</taxon>
    </lineage>
</organism>
<reference evidence="1 2" key="1">
    <citation type="submission" date="2014-05" db="EMBL/GenBank/DDBJ databases">
        <title>Methylome analysis of the phasevarions of Haemophilus influenzae.</title>
        <authorList>
            <person name="Atack J.M."/>
            <person name="Fox K.L."/>
            <person name="Power P.M."/>
            <person name="Clark T."/>
            <person name="Jurcisek J."/>
            <person name="Korlach J."/>
            <person name="Bakaletz L.O."/>
            <person name="Jennings M.P."/>
        </authorList>
    </citation>
    <scope>NUCLEOTIDE SEQUENCE [LARGE SCALE GENOMIC DNA]</scope>
    <source>
        <strain evidence="1 2">1209</strain>
    </source>
</reference>
<name>A0A158T0A4_HAEIF</name>
<dbReference type="Proteomes" id="UP000050700">
    <property type="component" value="Unassembled WGS sequence"/>
</dbReference>
<gene>
    <name evidence="1" type="ORF">NTHI1209_02203</name>
</gene>
<dbReference type="PATRIC" id="fig|727.582.peg.2008"/>
<protein>
    <submittedName>
        <fullName evidence="1">Uncharacterized protein</fullName>
    </submittedName>
</protein>